<dbReference type="EMBL" id="CP001283">
    <property type="protein sequence ID" value="ACK91624.1"/>
    <property type="molecule type" value="Genomic_DNA"/>
</dbReference>
<dbReference type="Proteomes" id="UP000001363">
    <property type="component" value="Chromosome"/>
</dbReference>
<accession>B7JG77</accession>
<dbReference type="KEGG" id="bcu:BCAH820_3416"/>
<evidence type="ECO:0000313" key="2">
    <source>
        <dbReference type="Proteomes" id="UP000001363"/>
    </source>
</evidence>
<proteinExistence type="predicted"/>
<reference evidence="1 2" key="1">
    <citation type="submission" date="2008-10" db="EMBL/GenBank/DDBJ databases">
        <title>Genome sequence of Bacillus cereus AH820.</title>
        <authorList>
            <person name="Dodson R.J."/>
            <person name="Durkin A.S."/>
            <person name="Rosovitz M.J."/>
            <person name="Rasko D.A."/>
            <person name="Hoffmaster A."/>
            <person name="Ravel J."/>
            <person name="Sutton G."/>
        </authorList>
    </citation>
    <scope>NUCLEOTIDE SEQUENCE [LARGE SCALE GENOMIC DNA]</scope>
    <source>
        <strain evidence="1 2">AH820</strain>
    </source>
</reference>
<protein>
    <submittedName>
        <fullName evidence="1">Uncharacterized protein</fullName>
    </submittedName>
</protein>
<name>B7JG77_BACC0</name>
<dbReference type="AlphaFoldDB" id="B7JG77"/>
<evidence type="ECO:0000313" key="1">
    <source>
        <dbReference type="EMBL" id="ACK91624.1"/>
    </source>
</evidence>
<gene>
    <name evidence="1" type="ordered locus">BCAH820_3416</name>
</gene>
<organism evidence="1 2">
    <name type="scientific">Bacillus cereus (strain AH820)</name>
    <dbReference type="NCBI Taxonomy" id="405535"/>
    <lineage>
        <taxon>Bacteria</taxon>
        <taxon>Bacillati</taxon>
        <taxon>Bacillota</taxon>
        <taxon>Bacilli</taxon>
        <taxon>Bacillales</taxon>
        <taxon>Bacillaceae</taxon>
        <taxon>Bacillus</taxon>
        <taxon>Bacillus cereus group</taxon>
    </lineage>
</organism>
<sequence length="37" mass="4139">MKDELLSLIKKGTNSPNGEACPKIVLFYFVLELTIVN</sequence>
<dbReference type="HOGENOM" id="CLU_3339577_0_0_9"/>